<protein>
    <submittedName>
        <fullName evidence="11">Protein trichome birefringence-like 12</fullName>
    </submittedName>
</protein>
<dbReference type="PANTHER" id="PTHR32285">
    <property type="entry name" value="PROTEIN TRICHOME BIREFRINGENCE-LIKE 9-RELATED"/>
    <property type="match status" value="1"/>
</dbReference>
<dbReference type="Pfam" id="PF14416">
    <property type="entry name" value="PMR5N"/>
    <property type="match status" value="1"/>
</dbReference>
<evidence type="ECO:0000256" key="5">
    <source>
        <dbReference type="ARBA" id="ARBA00022968"/>
    </source>
</evidence>
<dbReference type="OMA" id="DCMHCER"/>
<dbReference type="GO" id="GO:0000139">
    <property type="term" value="C:Golgi membrane"/>
    <property type="evidence" value="ECO:0007669"/>
    <property type="project" value="UniProtKB-SubCell"/>
</dbReference>
<dbReference type="GO" id="GO:0016413">
    <property type="term" value="F:O-acetyltransferase activity"/>
    <property type="evidence" value="ECO:0000318"/>
    <property type="project" value="GO_Central"/>
</dbReference>
<keyword evidence="3" id="KW-0808">Transferase</keyword>
<evidence type="ECO:0007829" key="14">
    <source>
        <dbReference type="PeptideAtlas" id="A0A1D6GYQ2"/>
    </source>
</evidence>
<dbReference type="SMR" id="A0A1D6GYQ2"/>
<organism evidence="11">
    <name type="scientific">Zea mays</name>
    <name type="common">Maize</name>
    <dbReference type="NCBI Taxonomy" id="4577"/>
    <lineage>
        <taxon>Eukaryota</taxon>
        <taxon>Viridiplantae</taxon>
        <taxon>Streptophyta</taxon>
        <taxon>Embryophyta</taxon>
        <taxon>Tracheophyta</taxon>
        <taxon>Spermatophyta</taxon>
        <taxon>Magnoliopsida</taxon>
        <taxon>Liliopsida</taxon>
        <taxon>Poales</taxon>
        <taxon>Poaceae</taxon>
        <taxon>PACMAD clade</taxon>
        <taxon>Panicoideae</taxon>
        <taxon>Andropogonodae</taxon>
        <taxon>Andropogoneae</taxon>
        <taxon>Tripsacinae</taxon>
        <taxon>Zea</taxon>
    </lineage>
</organism>
<dbReference type="Pfam" id="PF13839">
    <property type="entry name" value="PC-Esterase"/>
    <property type="match status" value="1"/>
</dbReference>
<reference evidence="12" key="3">
    <citation type="submission" date="2019-07" db="EMBL/GenBank/DDBJ databases">
        <authorList>
            <person name="Seetharam A."/>
            <person name="Woodhouse M."/>
            <person name="Cannon E."/>
        </authorList>
    </citation>
    <scope>NUCLEOTIDE SEQUENCE [LARGE SCALE GENOMIC DNA]</scope>
    <source>
        <strain evidence="12">cv. B73</strain>
    </source>
</reference>
<dbReference type="PaxDb" id="4577-GRMZM2G098438_P01"/>
<keyword evidence="6" id="KW-1133">Transmembrane helix</keyword>
<dbReference type="STRING" id="4577.A0A1D6GYQ2"/>
<evidence type="ECO:0000313" key="12">
    <source>
        <dbReference type="EnsemblPlants" id="Zm00001eb230090_P001"/>
    </source>
</evidence>
<dbReference type="RefSeq" id="XP_008645172.3">
    <property type="nucleotide sequence ID" value="XM_008646950.4"/>
</dbReference>
<keyword evidence="4" id="KW-0812">Transmembrane</keyword>
<evidence type="ECO:0000313" key="11">
    <source>
        <dbReference type="EMBL" id="AQK67886.1"/>
    </source>
</evidence>
<dbReference type="GO" id="GO:0005794">
    <property type="term" value="C:Golgi apparatus"/>
    <property type="evidence" value="ECO:0000318"/>
    <property type="project" value="GO_Central"/>
</dbReference>
<proteinExistence type="evidence at protein level"/>
<keyword evidence="14" id="KW-1267">Proteomics identification</keyword>
<comment type="similarity">
    <text evidence="2">Belongs to the PC-esterase family. TBL subfamily.</text>
</comment>
<evidence type="ECO:0000256" key="8">
    <source>
        <dbReference type="ARBA" id="ARBA00023136"/>
    </source>
</evidence>
<dbReference type="KEGG" id="zma:103626529"/>
<keyword evidence="7" id="KW-0333">Golgi apparatus</keyword>
<keyword evidence="5" id="KW-0735">Signal-anchor</keyword>
<feature type="domain" description="Trichome birefringence-like C-terminal" evidence="9">
    <location>
        <begin position="118"/>
        <end position="407"/>
    </location>
</feature>
<reference evidence="12" key="4">
    <citation type="submission" date="2021-05" db="UniProtKB">
        <authorList>
            <consortium name="EnsemblPlants"/>
        </authorList>
    </citation>
    <scope>IDENTIFICATION</scope>
    <source>
        <strain evidence="12">cv. B73</strain>
    </source>
</reference>
<evidence type="ECO:0000256" key="6">
    <source>
        <dbReference type="ARBA" id="ARBA00022989"/>
    </source>
</evidence>
<evidence type="ECO:0000256" key="7">
    <source>
        <dbReference type="ARBA" id="ARBA00023034"/>
    </source>
</evidence>
<dbReference type="PANTHER" id="PTHR32285:SF171">
    <property type="entry name" value="PROTEIN TRICHOME BIREFRINGENCE-LIKE 12"/>
    <property type="match status" value="1"/>
</dbReference>
<accession>A0A1D6GYQ2</accession>
<dbReference type="GeneID" id="103626529"/>
<dbReference type="EMBL" id="CM000781">
    <property type="protein sequence ID" value="AQK67886.1"/>
    <property type="molecule type" value="Genomic_DNA"/>
</dbReference>
<dbReference type="ExpressionAtlas" id="A0A1D6GYQ2">
    <property type="expression patterns" value="baseline and differential"/>
</dbReference>
<reference evidence="13" key="1">
    <citation type="journal article" date="2009" name="Science">
        <title>The B73 maize genome: complexity, diversity, and dynamics.</title>
        <authorList>
            <person name="Schnable P.S."/>
            <person name="Ware D."/>
            <person name="Fulton R.S."/>
            <person name="Stein J.C."/>
            <person name="Wei F."/>
            <person name="Pasternak S."/>
            <person name="Liang C."/>
            <person name="Zhang J."/>
            <person name="Fulton L."/>
            <person name="Graves T.A."/>
            <person name="Minx P."/>
            <person name="Reily A.D."/>
            <person name="Courtney L."/>
            <person name="Kruchowski S.S."/>
            <person name="Tomlinson C."/>
            <person name="Strong C."/>
            <person name="Delehaunty K."/>
            <person name="Fronick C."/>
            <person name="Courtney B."/>
            <person name="Rock S.M."/>
            <person name="Belter E."/>
            <person name="Du F."/>
            <person name="Kim K."/>
            <person name="Abbott R.M."/>
            <person name="Cotton M."/>
            <person name="Levy A."/>
            <person name="Marchetto P."/>
            <person name="Ochoa K."/>
            <person name="Jackson S.M."/>
            <person name="Gillam B."/>
            <person name="Chen W."/>
            <person name="Yan L."/>
            <person name="Higginbotham J."/>
            <person name="Cardenas M."/>
            <person name="Waligorski J."/>
            <person name="Applebaum E."/>
            <person name="Phelps L."/>
            <person name="Falcone J."/>
            <person name="Kanchi K."/>
            <person name="Thane T."/>
            <person name="Scimone A."/>
            <person name="Thane N."/>
            <person name="Henke J."/>
            <person name="Wang T."/>
            <person name="Ruppert J."/>
            <person name="Shah N."/>
            <person name="Rotter K."/>
            <person name="Hodges J."/>
            <person name="Ingenthron E."/>
            <person name="Cordes M."/>
            <person name="Kohlberg S."/>
            <person name="Sgro J."/>
            <person name="Delgado B."/>
            <person name="Mead K."/>
            <person name="Chinwalla A."/>
            <person name="Leonard S."/>
            <person name="Crouse K."/>
            <person name="Collura K."/>
            <person name="Kudrna D."/>
            <person name="Currie J."/>
            <person name="He R."/>
            <person name="Angelova A."/>
            <person name="Rajasekar S."/>
            <person name="Mueller T."/>
            <person name="Lomeli R."/>
            <person name="Scara G."/>
            <person name="Ko A."/>
            <person name="Delaney K."/>
            <person name="Wissotski M."/>
            <person name="Lopez G."/>
            <person name="Campos D."/>
            <person name="Braidotti M."/>
            <person name="Ashley E."/>
            <person name="Golser W."/>
            <person name="Kim H."/>
            <person name="Lee S."/>
            <person name="Lin J."/>
            <person name="Dujmic Z."/>
            <person name="Kim W."/>
            <person name="Talag J."/>
            <person name="Zuccolo A."/>
            <person name="Fan C."/>
            <person name="Sebastian A."/>
            <person name="Kramer M."/>
            <person name="Spiegel L."/>
            <person name="Nascimento L."/>
            <person name="Zutavern T."/>
            <person name="Miller B."/>
            <person name="Ambroise C."/>
            <person name="Muller S."/>
            <person name="Spooner W."/>
            <person name="Narechania A."/>
            <person name="Ren L."/>
            <person name="Wei S."/>
            <person name="Kumari S."/>
            <person name="Faga B."/>
            <person name="Levy M.J."/>
            <person name="McMahan L."/>
            <person name="Van Buren P."/>
            <person name="Vaughn M.W."/>
            <person name="Ying K."/>
            <person name="Yeh C.-T."/>
            <person name="Emrich S.J."/>
            <person name="Jia Y."/>
            <person name="Kalyanaraman A."/>
            <person name="Hsia A.-P."/>
            <person name="Barbazuk W.B."/>
            <person name="Baucom R.S."/>
            <person name="Brutnell T.P."/>
            <person name="Carpita N.C."/>
            <person name="Chaparro C."/>
            <person name="Chia J.-M."/>
            <person name="Deragon J.-M."/>
            <person name="Estill J.C."/>
            <person name="Fu Y."/>
            <person name="Jeddeloh J.A."/>
            <person name="Han Y."/>
            <person name="Lee H."/>
            <person name="Li P."/>
            <person name="Lisch D.R."/>
            <person name="Liu S."/>
            <person name="Liu Z."/>
            <person name="Nagel D.H."/>
            <person name="McCann M.C."/>
            <person name="SanMiguel P."/>
            <person name="Myers A.M."/>
            <person name="Nettleton D."/>
            <person name="Nguyen J."/>
            <person name="Penning B.W."/>
            <person name="Ponnala L."/>
            <person name="Schneider K.L."/>
            <person name="Schwartz D.C."/>
            <person name="Sharma A."/>
            <person name="Soderlund C."/>
            <person name="Springer N.M."/>
            <person name="Sun Q."/>
            <person name="Wang H."/>
            <person name="Waterman M."/>
            <person name="Westerman R."/>
            <person name="Wolfgruber T.K."/>
            <person name="Yang L."/>
            <person name="Yu Y."/>
            <person name="Zhang L."/>
            <person name="Zhou S."/>
            <person name="Zhu Q."/>
            <person name="Bennetzen J.L."/>
            <person name="Dawe R.K."/>
            <person name="Jiang J."/>
            <person name="Jiang N."/>
            <person name="Presting G.G."/>
            <person name="Wessler S.R."/>
            <person name="Aluru S."/>
            <person name="Martienssen R.A."/>
            <person name="Clifton S.W."/>
            <person name="McCombie W.R."/>
            <person name="Wing R.A."/>
            <person name="Wilson R.K."/>
        </authorList>
    </citation>
    <scope>NUCLEOTIDE SEQUENCE [LARGE SCALE GENOMIC DNA]</scope>
    <source>
        <strain evidence="13">cv. B73</strain>
    </source>
</reference>
<keyword evidence="13" id="KW-1185">Reference proteome</keyword>
<dbReference type="OrthoDB" id="1713585at2759"/>
<feature type="domain" description="Trichome birefringence-like N-terminal" evidence="10">
    <location>
        <begin position="66"/>
        <end position="115"/>
    </location>
</feature>
<evidence type="ECO:0000259" key="10">
    <source>
        <dbReference type="Pfam" id="PF14416"/>
    </source>
</evidence>
<dbReference type="AlphaFoldDB" id="A0A1D6GYQ2"/>
<dbReference type="InterPro" id="IPR029962">
    <property type="entry name" value="TBL"/>
</dbReference>
<dbReference type="GO" id="GO:1990538">
    <property type="term" value="F:xylan O-acetyltransferase activity"/>
    <property type="evidence" value="ECO:0007669"/>
    <property type="project" value="UniProtKB-ARBA"/>
</dbReference>
<dbReference type="Gramene" id="Zm00001eb230090_T001">
    <property type="protein sequence ID" value="Zm00001eb230090_P001"/>
    <property type="gene ID" value="Zm00001eb230090"/>
</dbReference>
<evidence type="ECO:0000259" key="9">
    <source>
        <dbReference type="Pfam" id="PF13839"/>
    </source>
</evidence>
<keyword evidence="8" id="KW-0472">Membrane</keyword>
<evidence type="ECO:0000313" key="13">
    <source>
        <dbReference type="Proteomes" id="UP000007305"/>
    </source>
</evidence>
<evidence type="ECO:0000256" key="1">
    <source>
        <dbReference type="ARBA" id="ARBA00004323"/>
    </source>
</evidence>
<reference evidence="11" key="2">
    <citation type="submission" date="2015-12" db="EMBL/GenBank/DDBJ databases">
        <title>Update maize B73 reference genome by single molecule sequencing technologies.</title>
        <authorList>
            <consortium name="Maize Genome Sequencing Project"/>
            <person name="Ware D."/>
        </authorList>
    </citation>
    <scope>NUCLEOTIDE SEQUENCE</scope>
    <source>
        <tissue evidence="11">Seedling</tissue>
    </source>
</reference>
<evidence type="ECO:0000256" key="2">
    <source>
        <dbReference type="ARBA" id="ARBA00007727"/>
    </source>
</evidence>
<dbReference type="InterPro" id="IPR025846">
    <property type="entry name" value="TBL_N"/>
</dbReference>
<evidence type="ECO:0000256" key="3">
    <source>
        <dbReference type="ARBA" id="ARBA00022679"/>
    </source>
</evidence>
<comment type="subcellular location">
    <subcellularLocation>
        <location evidence="1">Golgi apparatus membrane</location>
        <topology evidence="1">Single-pass type II membrane protein</topology>
    </subcellularLocation>
</comment>
<dbReference type="InterPro" id="IPR026057">
    <property type="entry name" value="TBL_C"/>
</dbReference>
<dbReference type="EnsemblPlants" id="Zm00001eb230090_T001">
    <property type="protein sequence ID" value="Zm00001eb230090_P001"/>
    <property type="gene ID" value="Zm00001eb230090"/>
</dbReference>
<evidence type="ECO:0000256" key="4">
    <source>
        <dbReference type="ARBA" id="ARBA00022692"/>
    </source>
</evidence>
<dbReference type="eggNOG" id="ENOG502QUKA">
    <property type="taxonomic scope" value="Eukaryota"/>
</dbReference>
<gene>
    <name evidence="12" type="primary">LOC103626529</name>
    <name evidence="11" type="ORF">ZEAMMB73_Zm00001d015010</name>
</gene>
<name>A0A1D6GYQ2_MAIZE</name>
<dbReference type="Proteomes" id="UP000007305">
    <property type="component" value="Chromosome 5"/>
</dbReference>
<sequence length="422" mass="46651">MRRKRATSVSPTASASATRRLRLLRLPLLAFALLAIAAVLRRHVSAPARRSVSEPDPLPCGAAPSDLTAGRWVATPRPVPAPLYSATCPFHSGSYNCLRNGRPPLAALSWAPARCGVVPRIDPSAFLAAAAGRRVGLVGDSLSENLAIALLCALRSADPNARRWKRRGAWRGGYFPRHDVTVAFHRAVLLAKYTWQPVEDPEQVHKDGIKGIYRVDVDIPADDWISVTKFYDVLIFNTGHWWGTYKFPRETPLVFYEGGRPIEPPLSIPDGLKRVIKSMAAYIDAEAPSTTLKLWRTQSPRHFHGGEWDRNGSCVTDKLLKEDELDAWFDPQFGGVNKDARTVNAVTEEALAGSSGIRLVNLTYMSEFRADAHPAAWLGKKGVVAAYGQDCMHWCLPGVPDTWVDVMAVQILHHFKRLEKGK</sequence>